<gene>
    <name evidence="1" type="ORF">U27_06193</name>
</gene>
<dbReference type="STRING" id="1499967.U27_06193"/>
<dbReference type="Proteomes" id="UP000030661">
    <property type="component" value="Unassembled WGS sequence"/>
</dbReference>
<keyword evidence="2" id="KW-1185">Reference proteome</keyword>
<name>A0A081C3R1_VECG1</name>
<proteinExistence type="predicted"/>
<dbReference type="EMBL" id="DF820469">
    <property type="protein sequence ID" value="GAK59216.1"/>
    <property type="molecule type" value="Genomic_DNA"/>
</dbReference>
<organism evidence="1">
    <name type="scientific">Vecturithrix granuli</name>
    <dbReference type="NCBI Taxonomy" id="1499967"/>
    <lineage>
        <taxon>Bacteria</taxon>
        <taxon>Candidatus Moduliflexota</taxon>
        <taxon>Candidatus Vecturitrichia</taxon>
        <taxon>Candidatus Vecturitrichales</taxon>
        <taxon>Candidatus Vecturitrichaceae</taxon>
        <taxon>Candidatus Vecturithrix</taxon>
    </lineage>
</organism>
<evidence type="ECO:0000313" key="1">
    <source>
        <dbReference type="EMBL" id="GAK59216.1"/>
    </source>
</evidence>
<reference evidence="1" key="1">
    <citation type="journal article" date="2015" name="PeerJ">
        <title>First genomic representation of candidate bacterial phylum KSB3 points to enhanced environmental sensing as a trigger of wastewater bulking.</title>
        <authorList>
            <person name="Sekiguchi Y."/>
            <person name="Ohashi A."/>
            <person name="Parks D.H."/>
            <person name="Yamauchi T."/>
            <person name="Tyson G.W."/>
            <person name="Hugenholtz P."/>
        </authorList>
    </citation>
    <scope>NUCLEOTIDE SEQUENCE [LARGE SCALE GENOMIC DNA]</scope>
</reference>
<dbReference type="AlphaFoldDB" id="A0A081C3R1"/>
<sequence length="105" mass="12372">MAAIVQQSLEIPAALANLYQELAISPVMLLKNYALTQIYTMLQKDEVENRFFESKYSCKFVEFKNKIEAMENEEDFEWEDGLMDWEFAVENLNIWQQRAAEVEHA</sequence>
<protein>
    <submittedName>
        <fullName evidence="1">Uncharacterized protein</fullName>
    </submittedName>
</protein>
<dbReference type="HOGENOM" id="CLU_176130_0_0_0"/>
<accession>A0A081C3R1</accession>
<evidence type="ECO:0000313" key="2">
    <source>
        <dbReference type="Proteomes" id="UP000030661"/>
    </source>
</evidence>